<dbReference type="OrthoDB" id="4952030at2"/>
<protein>
    <submittedName>
        <fullName evidence="1">Uncharacterized protein</fullName>
    </submittedName>
</protein>
<name>A0A126ZVU9_9MICC</name>
<dbReference type="AlphaFoldDB" id="A0A126ZVU9"/>
<dbReference type="RefSeq" id="WP_066494928.1">
    <property type="nucleotide sequence ID" value="NZ_BJMO01000017.1"/>
</dbReference>
<evidence type="ECO:0000313" key="1">
    <source>
        <dbReference type="EMBL" id="AMM31213.1"/>
    </source>
</evidence>
<dbReference type="Proteomes" id="UP000070134">
    <property type="component" value="Chromosome"/>
</dbReference>
<sequence length="74" mass="8424">MSGENFAQRFMRTTGKLRFFFGPANRSSATHEMTEANKDLLVRRQAEAQQFETVTRPDGSTYVVPKDPADQSLR</sequence>
<keyword evidence="2" id="KW-1185">Reference proteome</keyword>
<accession>A0A126ZVU9</accession>
<gene>
    <name evidence="1" type="ORF">SA2016_0518</name>
</gene>
<evidence type="ECO:0000313" key="2">
    <source>
        <dbReference type="Proteomes" id="UP000070134"/>
    </source>
</evidence>
<organism evidence="1 2">
    <name type="scientific">Sinomonas atrocyanea</name>
    <dbReference type="NCBI Taxonomy" id="37927"/>
    <lineage>
        <taxon>Bacteria</taxon>
        <taxon>Bacillati</taxon>
        <taxon>Actinomycetota</taxon>
        <taxon>Actinomycetes</taxon>
        <taxon>Micrococcales</taxon>
        <taxon>Micrococcaceae</taxon>
        <taxon>Sinomonas</taxon>
    </lineage>
</organism>
<dbReference type="KEGG" id="satk:SA2016_0518"/>
<proteinExistence type="predicted"/>
<reference evidence="1 2" key="1">
    <citation type="submission" date="2016-02" db="EMBL/GenBank/DDBJ databases">
        <title>Complete genome of Sinomonas atrocyanea KCTC 3377.</title>
        <authorList>
            <person name="Kim K.M."/>
        </authorList>
    </citation>
    <scope>NUCLEOTIDE SEQUENCE [LARGE SCALE GENOMIC DNA]</scope>
    <source>
        <strain evidence="1 2">KCTC 3377</strain>
    </source>
</reference>
<dbReference type="PATRIC" id="fig|37927.3.peg.535"/>
<dbReference type="STRING" id="37927.SA2016_0518"/>
<dbReference type="EMBL" id="CP014518">
    <property type="protein sequence ID" value="AMM31213.1"/>
    <property type="molecule type" value="Genomic_DNA"/>
</dbReference>